<dbReference type="PROSITE" id="PS50162">
    <property type="entry name" value="RECA_2"/>
    <property type="match status" value="1"/>
</dbReference>
<dbReference type="PROSITE" id="PS50163">
    <property type="entry name" value="RECA_3"/>
    <property type="match status" value="1"/>
</dbReference>
<keyword evidence="3 10" id="KW-0547">Nucleotide-binding</keyword>
<dbReference type="PANTHER" id="PTHR45900:SF1">
    <property type="entry name" value="MITOCHONDRIAL DNA REPAIR PROTEIN RECA HOMOLOG-RELATED"/>
    <property type="match status" value="1"/>
</dbReference>
<proteinExistence type="inferred from homology"/>
<dbReference type="STRING" id="1526571.AT746_13675"/>
<dbReference type="InterPro" id="IPR027417">
    <property type="entry name" value="P-loop_NTPase"/>
</dbReference>
<dbReference type="PROSITE" id="PS00321">
    <property type="entry name" value="RECA_1"/>
    <property type="match status" value="1"/>
</dbReference>
<keyword evidence="7 10" id="KW-0233">DNA recombination</keyword>
<protein>
    <recommendedName>
        <fullName evidence="2 10">Protein RecA</fullName>
    </recommendedName>
    <alternativeName>
        <fullName evidence="10 11">Recombinase A</fullName>
    </alternativeName>
</protein>
<feature type="domain" description="RecA family profile 2" evidence="14">
    <location>
        <begin position="199"/>
        <end position="272"/>
    </location>
</feature>
<dbReference type="InterPro" id="IPR049428">
    <property type="entry name" value="RecA-like_N"/>
</dbReference>
<dbReference type="InterPro" id="IPR020588">
    <property type="entry name" value="RecA_ATP-bd"/>
</dbReference>
<evidence type="ECO:0000256" key="12">
    <source>
        <dbReference type="RuleBase" id="RU004527"/>
    </source>
</evidence>
<evidence type="ECO:0000256" key="2">
    <source>
        <dbReference type="ARBA" id="ARBA00015553"/>
    </source>
</evidence>
<evidence type="ECO:0000256" key="10">
    <source>
        <dbReference type="HAMAP-Rule" id="MF_00268"/>
    </source>
</evidence>
<dbReference type="InterPro" id="IPR003593">
    <property type="entry name" value="AAA+_ATPase"/>
</dbReference>
<evidence type="ECO:0000313" key="16">
    <source>
        <dbReference type="Proteomes" id="UP000068447"/>
    </source>
</evidence>
<feature type="domain" description="RecA family profile 1" evidence="13">
    <location>
        <begin position="35"/>
        <end position="194"/>
    </location>
</feature>
<dbReference type="PANTHER" id="PTHR45900">
    <property type="entry name" value="RECA"/>
    <property type="match status" value="1"/>
</dbReference>
<evidence type="ECO:0000259" key="14">
    <source>
        <dbReference type="PROSITE" id="PS50163"/>
    </source>
</evidence>
<dbReference type="GO" id="GO:0005524">
    <property type="term" value="F:ATP binding"/>
    <property type="evidence" value="ECO:0007669"/>
    <property type="project" value="UniProtKB-UniRule"/>
</dbReference>
<dbReference type="GO" id="GO:0140664">
    <property type="term" value="F:ATP-dependent DNA damage sensor activity"/>
    <property type="evidence" value="ECO:0007669"/>
    <property type="project" value="InterPro"/>
</dbReference>
<keyword evidence="9 10" id="KW-0742">SOS response</keyword>
<dbReference type="EMBL" id="CP013650">
    <property type="protein sequence ID" value="ALS99202.1"/>
    <property type="molecule type" value="Genomic_DNA"/>
</dbReference>
<evidence type="ECO:0000256" key="5">
    <source>
        <dbReference type="ARBA" id="ARBA00022840"/>
    </source>
</evidence>
<evidence type="ECO:0000313" key="15">
    <source>
        <dbReference type="EMBL" id="ALS99202.1"/>
    </source>
</evidence>
<dbReference type="GO" id="GO:0006281">
    <property type="term" value="P:DNA repair"/>
    <property type="evidence" value="ECO:0007669"/>
    <property type="project" value="UniProtKB-UniRule"/>
</dbReference>
<dbReference type="InterPro" id="IPR020587">
    <property type="entry name" value="RecA_monomer-monomer_interface"/>
</dbReference>
<dbReference type="SUPFAM" id="SSF54752">
    <property type="entry name" value="RecA protein, C-terminal domain"/>
    <property type="match status" value="1"/>
</dbReference>
<dbReference type="InterPro" id="IPR020584">
    <property type="entry name" value="DNA_recomb/repair_RecA_CS"/>
</dbReference>
<evidence type="ECO:0000259" key="13">
    <source>
        <dbReference type="PROSITE" id="PS50162"/>
    </source>
</evidence>
<keyword evidence="5 10" id="KW-0067">ATP-binding</keyword>
<evidence type="ECO:0000256" key="11">
    <source>
        <dbReference type="RuleBase" id="RU000526"/>
    </source>
</evidence>
<dbReference type="Gene3D" id="3.40.50.300">
    <property type="entry name" value="P-loop containing nucleotide triphosphate hydrolases"/>
    <property type="match status" value="1"/>
</dbReference>
<keyword evidence="8 10" id="KW-0234">DNA repair</keyword>
<evidence type="ECO:0000256" key="8">
    <source>
        <dbReference type="ARBA" id="ARBA00023204"/>
    </source>
</evidence>
<reference evidence="15 16" key="1">
    <citation type="submission" date="2015-12" db="EMBL/GenBank/DDBJ databases">
        <title>Complete genome of Lacimicrobium alkaliphilum KCTC 32984.</title>
        <authorList>
            <person name="Kim S.-G."/>
            <person name="Lee Y.-J."/>
        </authorList>
    </citation>
    <scope>NUCLEOTIDE SEQUENCE [LARGE SCALE GENOMIC DNA]</scope>
    <source>
        <strain evidence="15 16">YelD216</strain>
    </source>
</reference>
<keyword evidence="4 10" id="KW-0227">DNA damage</keyword>
<dbReference type="Pfam" id="PF00154">
    <property type="entry name" value="RecA_N"/>
    <property type="match status" value="1"/>
</dbReference>
<comment type="function">
    <text evidence="10">Can catalyze the hydrolysis of ATP in the presence of single-stranded DNA, the ATP-dependent uptake of single-stranded DNA by duplex DNA, and the ATP-dependent hybridization of homologous single-stranded DNAs. It interacts with LexA causing its activation and leading to its autocatalytic cleavage.</text>
</comment>
<dbReference type="FunFam" id="3.40.50.300:FF:000087">
    <property type="entry name" value="Recombinase RecA"/>
    <property type="match status" value="1"/>
</dbReference>
<dbReference type="SUPFAM" id="SSF52540">
    <property type="entry name" value="P-loop containing nucleoside triphosphate hydrolases"/>
    <property type="match status" value="1"/>
</dbReference>
<dbReference type="SMART" id="SM00382">
    <property type="entry name" value="AAA"/>
    <property type="match status" value="1"/>
</dbReference>
<evidence type="ECO:0000256" key="9">
    <source>
        <dbReference type="ARBA" id="ARBA00023236"/>
    </source>
</evidence>
<evidence type="ECO:0000256" key="7">
    <source>
        <dbReference type="ARBA" id="ARBA00023172"/>
    </source>
</evidence>
<dbReference type="NCBIfam" id="TIGR02012">
    <property type="entry name" value="tigrfam_recA"/>
    <property type="match status" value="1"/>
</dbReference>
<organism evidence="15 16">
    <name type="scientific">Lacimicrobium alkaliphilum</name>
    <dbReference type="NCBI Taxonomy" id="1526571"/>
    <lineage>
        <taxon>Bacteria</taxon>
        <taxon>Pseudomonadati</taxon>
        <taxon>Pseudomonadota</taxon>
        <taxon>Gammaproteobacteria</taxon>
        <taxon>Alteromonadales</taxon>
        <taxon>Alteromonadaceae</taxon>
        <taxon>Lacimicrobium</taxon>
    </lineage>
</organism>
<dbReference type="InterPro" id="IPR013765">
    <property type="entry name" value="DNA_recomb/repair_RecA"/>
</dbReference>
<dbReference type="GO" id="GO:0005829">
    <property type="term" value="C:cytosol"/>
    <property type="evidence" value="ECO:0007669"/>
    <property type="project" value="TreeGrafter"/>
</dbReference>
<dbReference type="InterPro" id="IPR049261">
    <property type="entry name" value="RecA-like_C"/>
</dbReference>
<evidence type="ECO:0000256" key="3">
    <source>
        <dbReference type="ARBA" id="ARBA00022741"/>
    </source>
</evidence>
<dbReference type="PRINTS" id="PR00142">
    <property type="entry name" value="RECA"/>
</dbReference>
<name>A0A0U3AMJ5_9ALTE</name>
<dbReference type="AlphaFoldDB" id="A0A0U3AMJ5"/>
<keyword evidence="10" id="KW-0963">Cytoplasm</keyword>
<evidence type="ECO:0000256" key="4">
    <source>
        <dbReference type="ARBA" id="ARBA00022763"/>
    </source>
</evidence>
<dbReference type="HAMAP" id="MF_00268">
    <property type="entry name" value="RecA"/>
    <property type="match status" value="1"/>
</dbReference>
<dbReference type="KEGG" id="lal:AT746_13675"/>
<sequence>MDSNKEKALSAALGQIEKQFGKGAIMRLGDNQALDIDAVSTGSLSVDVALGIGGLPFGRVVEIYGPESSGKTTLTLQAIAEAQRMGKTCAFVDAEHALDPLYAAKIGVNVDELLVSQPDTGEQALEICDMLVRSGAVDVVVVDSVAALTPKAEIEGEMGDSHVGLQARLMSQALRKLTANIKRSNTLCIFINQIRMKIGVMFGNPETTTGGNALKFYASVRLDIRRIGAIKEGDEVVGNETRVKVVKNKVAPPFKQAEFQILYGHGISKEAELIDLGVANKFVEKAGAWYSYKGERIGQGKANCVRFLKEKPELAQELDKLLRDKLLLKKTVKDEAPALDDGAKDEAKELL</sequence>
<evidence type="ECO:0000256" key="1">
    <source>
        <dbReference type="ARBA" id="ARBA00009391"/>
    </source>
</evidence>
<comment type="subcellular location">
    <subcellularLocation>
        <location evidence="10">Cytoplasm</location>
    </subcellularLocation>
</comment>
<dbReference type="InterPro" id="IPR023400">
    <property type="entry name" value="RecA_C_sf"/>
</dbReference>
<dbReference type="GO" id="GO:0009432">
    <property type="term" value="P:SOS response"/>
    <property type="evidence" value="ECO:0007669"/>
    <property type="project" value="UniProtKB-UniRule"/>
</dbReference>
<dbReference type="GO" id="GO:0006310">
    <property type="term" value="P:DNA recombination"/>
    <property type="evidence" value="ECO:0007669"/>
    <property type="project" value="UniProtKB-UniRule"/>
</dbReference>
<dbReference type="Pfam" id="PF21096">
    <property type="entry name" value="RecA_C"/>
    <property type="match status" value="1"/>
</dbReference>
<dbReference type="RefSeq" id="WP_062481205.1">
    <property type="nucleotide sequence ID" value="NZ_CP013650.1"/>
</dbReference>
<dbReference type="OrthoDB" id="9776733at2"/>
<keyword evidence="6 10" id="KW-0238">DNA-binding</keyword>
<evidence type="ECO:0000256" key="6">
    <source>
        <dbReference type="ARBA" id="ARBA00023125"/>
    </source>
</evidence>
<feature type="binding site" evidence="10">
    <location>
        <begin position="65"/>
        <end position="72"/>
    </location>
    <ligand>
        <name>ATP</name>
        <dbReference type="ChEBI" id="CHEBI:30616"/>
    </ligand>
</feature>
<gene>
    <name evidence="10" type="primary">recA</name>
    <name evidence="15" type="ORF">AT746_13675</name>
</gene>
<dbReference type="GO" id="GO:0003697">
    <property type="term" value="F:single-stranded DNA binding"/>
    <property type="evidence" value="ECO:0007669"/>
    <property type="project" value="UniProtKB-UniRule"/>
</dbReference>
<dbReference type="CDD" id="cd00983">
    <property type="entry name" value="RecA"/>
    <property type="match status" value="1"/>
</dbReference>
<dbReference type="GO" id="GO:0003684">
    <property type="term" value="F:damaged DNA binding"/>
    <property type="evidence" value="ECO:0007669"/>
    <property type="project" value="UniProtKB-UniRule"/>
</dbReference>
<keyword evidence="16" id="KW-1185">Reference proteome</keyword>
<comment type="similarity">
    <text evidence="1 10 12">Belongs to the RecA family.</text>
</comment>
<dbReference type="Proteomes" id="UP000068447">
    <property type="component" value="Chromosome"/>
</dbReference>
<accession>A0A0U3AMJ5</accession>